<protein>
    <submittedName>
        <fullName evidence="7">3-phenylpropionate/trans-cinnamate dioxygenase ferredoxin reductase subunit</fullName>
    </submittedName>
</protein>
<dbReference type="GO" id="GO:0005737">
    <property type="term" value="C:cytoplasm"/>
    <property type="evidence" value="ECO:0007669"/>
    <property type="project" value="TreeGrafter"/>
</dbReference>
<evidence type="ECO:0000256" key="4">
    <source>
        <dbReference type="ARBA" id="ARBA00023002"/>
    </source>
</evidence>
<proteinExistence type="predicted"/>
<reference evidence="7 8" key="1">
    <citation type="submission" date="2017-04" db="EMBL/GenBank/DDBJ databases">
        <authorList>
            <person name="Afonso C.L."/>
            <person name="Miller P.J."/>
            <person name="Scott M.A."/>
            <person name="Spackman E."/>
            <person name="Goraichik I."/>
            <person name="Dimitrov K.M."/>
            <person name="Suarez D.L."/>
            <person name="Swayne D.E."/>
        </authorList>
    </citation>
    <scope>NUCLEOTIDE SEQUENCE [LARGE SCALE GENOMIC DNA]</scope>
    <source>
        <strain evidence="7 8">B5P</strain>
    </source>
</reference>
<dbReference type="Pfam" id="PF14759">
    <property type="entry name" value="Reductase_C"/>
    <property type="match status" value="1"/>
</dbReference>
<gene>
    <name evidence="7" type="ORF">SAMN02982922_1288</name>
</gene>
<dbReference type="InterPro" id="IPR023753">
    <property type="entry name" value="FAD/NAD-binding_dom"/>
</dbReference>
<dbReference type="PRINTS" id="PR00368">
    <property type="entry name" value="FADPNR"/>
</dbReference>
<evidence type="ECO:0000256" key="1">
    <source>
        <dbReference type="ARBA" id="ARBA00001974"/>
    </source>
</evidence>
<dbReference type="Proteomes" id="UP000193083">
    <property type="component" value="Unassembled WGS sequence"/>
</dbReference>
<dbReference type="GO" id="GO:0016651">
    <property type="term" value="F:oxidoreductase activity, acting on NAD(P)H"/>
    <property type="evidence" value="ECO:0007669"/>
    <property type="project" value="TreeGrafter"/>
</dbReference>
<dbReference type="AlphaFoldDB" id="A0A1X7N4X9"/>
<evidence type="ECO:0000313" key="8">
    <source>
        <dbReference type="Proteomes" id="UP000193083"/>
    </source>
</evidence>
<dbReference type="InterPro" id="IPR036188">
    <property type="entry name" value="FAD/NAD-bd_sf"/>
</dbReference>
<dbReference type="EMBL" id="FXBL01000004">
    <property type="protein sequence ID" value="SMH32432.1"/>
    <property type="molecule type" value="Genomic_DNA"/>
</dbReference>
<keyword evidence="3" id="KW-0274">FAD</keyword>
<dbReference type="SUPFAM" id="SSF51905">
    <property type="entry name" value="FAD/NAD(P)-binding domain"/>
    <property type="match status" value="2"/>
</dbReference>
<feature type="domain" description="Reductase C-terminal" evidence="6">
    <location>
        <begin position="321"/>
        <end position="404"/>
    </location>
</feature>
<dbReference type="SUPFAM" id="SSF55424">
    <property type="entry name" value="FAD/NAD-linked reductases, dimerisation (C-terminal) domain"/>
    <property type="match status" value="1"/>
</dbReference>
<keyword evidence="4" id="KW-0560">Oxidoreductase</keyword>
<dbReference type="PANTHER" id="PTHR43557">
    <property type="entry name" value="APOPTOSIS-INDUCING FACTOR 1"/>
    <property type="match status" value="1"/>
</dbReference>
<dbReference type="PRINTS" id="PR00411">
    <property type="entry name" value="PNDRDTASEI"/>
</dbReference>
<keyword evidence="2" id="KW-0285">Flavoprotein</keyword>
<dbReference type="OrthoDB" id="7809559at2"/>
<dbReference type="GO" id="GO:0051213">
    <property type="term" value="F:dioxygenase activity"/>
    <property type="evidence" value="ECO:0007669"/>
    <property type="project" value="UniProtKB-KW"/>
</dbReference>
<evidence type="ECO:0000256" key="3">
    <source>
        <dbReference type="ARBA" id="ARBA00022827"/>
    </source>
</evidence>
<accession>A0A1X7N4X9</accession>
<evidence type="ECO:0000259" key="5">
    <source>
        <dbReference type="Pfam" id="PF07992"/>
    </source>
</evidence>
<dbReference type="InterPro" id="IPR016156">
    <property type="entry name" value="FAD/NAD-linked_Rdtase_dimer_sf"/>
</dbReference>
<sequence>MTDRILIAGSGQAGFQTAASLRQDGFESEILIIGEEPGLPYQRPPLSKGYIKDPNPDRLLFRNADFFEKNRIGLEDGRTVTGIDRADRTVTLSNGRTIAYGHLVLATGTRNRRLPLPGIDLDNVVGLRTLADAENLRERLAGASRLVVVGGGFIGLEVAATARAAGLHVTVLEATARLMSRVVSPPVSEYFYAVHTASGVDVRLNSLARAILDDGAGKAGGVETAEGERIPADLVLISAGVIPNAEIAEAAGLYVHDGVRVDDLLATEDPAISAIGDCASFPFGQEGLQIRLESVQNAIDQAKCLSRRLVGHPERYDKLPWFWSDQGPHKLQIAGLTAGADHHEIRGGVDDGKLSVQCFRLGELIGVETVNVPGDHMAARRLLSQPTPLTLEAVQASGFDLAALMKAGASRG</sequence>
<comment type="cofactor">
    <cofactor evidence="1">
        <name>FAD</name>
        <dbReference type="ChEBI" id="CHEBI:57692"/>
    </cofactor>
</comment>
<evidence type="ECO:0000313" key="7">
    <source>
        <dbReference type="EMBL" id="SMH32432.1"/>
    </source>
</evidence>
<keyword evidence="8" id="KW-1185">Reference proteome</keyword>
<dbReference type="Gene3D" id="3.30.390.30">
    <property type="match status" value="1"/>
</dbReference>
<dbReference type="Pfam" id="PF07992">
    <property type="entry name" value="Pyr_redox_2"/>
    <property type="match status" value="1"/>
</dbReference>
<dbReference type="RefSeq" id="WP_085463389.1">
    <property type="nucleotide sequence ID" value="NZ_FXBL01000004.1"/>
</dbReference>
<evidence type="ECO:0000256" key="2">
    <source>
        <dbReference type="ARBA" id="ARBA00022630"/>
    </source>
</evidence>
<dbReference type="InterPro" id="IPR028202">
    <property type="entry name" value="Reductase_C"/>
</dbReference>
<dbReference type="InterPro" id="IPR050446">
    <property type="entry name" value="FAD-oxidoreductase/Apoptosis"/>
</dbReference>
<organism evidence="7 8">
    <name type="scientific">Mesorhizobium australicum</name>
    <dbReference type="NCBI Taxonomy" id="536018"/>
    <lineage>
        <taxon>Bacteria</taxon>
        <taxon>Pseudomonadati</taxon>
        <taxon>Pseudomonadota</taxon>
        <taxon>Alphaproteobacteria</taxon>
        <taxon>Hyphomicrobiales</taxon>
        <taxon>Phyllobacteriaceae</taxon>
        <taxon>Mesorhizobium</taxon>
    </lineage>
</organism>
<dbReference type="Gene3D" id="3.50.50.60">
    <property type="entry name" value="FAD/NAD(P)-binding domain"/>
    <property type="match status" value="2"/>
</dbReference>
<feature type="domain" description="FAD/NAD(P)-binding" evidence="5">
    <location>
        <begin position="4"/>
        <end position="302"/>
    </location>
</feature>
<name>A0A1X7N4X9_9HYPH</name>
<dbReference type="PANTHER" id="PTHR43557:SF2">
    <property type="entry name" value="RIESKE DOMAIN-CONTAINING PROTEIN-RELATED"/>
    <property type="match status" value="1"/>
</dbReference>
<evidence type="ECO:0000259" key="6">
    <source>
        <dbReference type="Pfam" id="PF14759"/>
    </source>
</evidence>
<keyword evidence="7" id="KW-0223">Dioxygenase</keyword>